<name>A0A6P8AP12_PYRGI</name>
<accession>A0A6P8AP12</accession>
<reference evidence="1 2" key="1">
    <citation type="journal article" date="2019" name="Mol. Biol. Evol.">
        <title>Blast fungal genomes show frequent chromosomal changes, gene gains and losses, and effector gene turnover.</title>
        <authorList>
            <person name="Gomez Luciano L.B."/>
            <person name="Jason Tsai I."/>
            <person name="Chuma I."/>
            <person name="Tosa Y."/>
            <person name="Chen Y.H."/>
            <person name="Li J.Y."/>
            <person name="Li M.Y."/>
            <person name="Jade Lu M.Y."/>
            <person name="Nakayashiki H."/>
            <person name="Li W.H."/>
        </authorList>
    </citation>
    <scope>NUCLEOTIDE SEQUENCE [LARGE SCALE GENOMIC DNA]</scope>
    <source>
        <strain evidence="1 2">NI907</strain>
    </source>
</reference>
<sequence length="95" mass="10492">MTPLLGVKYRMQSFNKVDLPVPLGPIRETLVPGSIDKLRWSTTVFSLPGYVAELQTPLSASELCAASLKGRAPLQNSTQWCCVQQGIDKLWDCAR</sequence>
<dbReference type="RefSeq" id="XP_030976651.1">
    <property type="nucleotide sequence ID" value="XM_031131479.1"/>
</dbReference>
<keyword evidence="1" id="KW-1185">Reference proteome</keyword>
<protein>
    <submittedName>
        <fullName evidence="2">Uncharacterized protein</fullName>
    </submittedName>
</protein>
<dbReference type="KEGG" id="pgri:PgNI_11513"/>
<reference evidence="2" key="2">
    <citation type="submission" date="2019-10" db="EMBL/GenBank/DDBJ databases">
        <authorList>
            <consortium name="NCBI Genome Project"/>
        </authorList>
    </citation>
    <scope>NUCLEOTIDE SEQUENCE</scope>
    <source>
        <strain evidence="2">NI907</strain>
    </source>
</reference>
<reference evidence="2" key="3">
    <citation type="submission" date="2025-08" db="UniProtKB">
        <authorList>
            <consortium name="RefSeq"/>
        </authorList>
    </citation>
    <scope>IDENTIFICATION</scope>
    <source>
        <strain evidence="2">NI907</strain>
    </source>
</reference>
<dbReference type="AlphaFoldDB" id="A0A6P8AP12"/>
<proteinExistence type="predicted"/>
<organism evidence="1 2">
    <name type="scientific">Pyricularia grisea</name>
    <name type="common">Crabgrass-specific blast fungus</name>
    <name type="synonym">Magnaporthe grisea</name>
    <dbReference type="NCBI Taxonomy" id="148305"/>
    <lineage>
        <taxon>Eukaryota</taxon>
        <taxon>Fungi</taxon>
        <taxon>Dikarya</taxon>
        <taxon>Ascomycota</taxon>
        <taxon>Pezizomycotina</taxon>
        <taxon>Sordariomycetes</taxon>
        <taxon>Sordariomycetidae</taxon>
        <taxon>Magnaporthales</taxon>
        <taxon>Pyriculariaceae</taxon>
        <taxon>Pyricularia</taxon>
    </lineage>
</organism>
<evidence type="ECO:0000313" key="2">
    <source>
        <dbReference type="RefSeq" id="XP_030976651.1"/>
    </source>
</evidence>
<evidence type="ECO:0000313" key="1">
    <source>
        <dbReference type="Proteomes" id="UP000515153"/>
    </source>
</evidence>
<gene>
    <name evidence="2" type="ORF">PgNI_11513</name>
</gene>
<dbReference type="Proteomes" id="UP000515153">
    <property type="component" value="Chromosome V"/>
</dbReference>
<dbReference type="GeneID" id="41966384"/>